<proteinExistence type="predicted"/>
<feature type="domain" description="Helicase ATP-binding" evidence="4">
    <location>
        <begin position="166"/>
        <end position="318"/>
    </location>
</feature>
<evidence type="ECO:0000256" key="2">
    <source>
        <dbReference type="ARBA" id="ARBA00022840"/>
    </source>
</evidence>
<evidence type="ECO:0000259" key="5">
    <source>
        <dbReference type="PROSITE" id="PS51194"/>
    </source>
</evidence>
<dbReference type="InterPro" id="IPR001650">
    <property type="entry name" value="Helicase_C-like"/>
</dbReference>
<dbReference type="PANTHER" id="PTHR30580">
    <property type="entry name" value="PRIMOSOMAL PROTEIN N"/>
    <property type="match status" value="1"/>
</dbReference>
<dbReference type="SMART" id="SM00487">
    <property type="entry name" value="DEXDc"/>
    <property type="match status" value="1"/>
</dbReference>
<name>A0ABW4MQ28_9BACI</name>
<dbReference type="PANTHER" id="PTHR30580:SF1">
    <property type="entry name" value="COMF OPERON PROTEIN 1"/>
    <property type="match status" value="1"/>
</dbReference>
<dbReference type="GO" id="GO:0004386">
    <property type="term" value="F:helicase activity"/>
    <property type="evidence" value="ECO:0007669"/>
    <property type="project" value="UniProtKB-KW"/>
</dbReference>
<evidence type="ECO:0000256" key="1">
    <source>
        <dbReference type="ARBA" id="ARBA00022741"/>
    </source>
</evidence>
<protein>
    <submittedName>
        <fullName evidence="6">DEAD/DEAH box helicase</fullName>
    </submittedName>
</protein>
<evidence type="ECO:0000313" key="6">
    <source>
        <dbReference type="EMBL" id="MFD1779999.1"/>
    </source>
</evidence>
<dbReference type="Proteomes" id="UP001597227">
    <property type="component" value="Unassembled WGS sequence"/>
</dbReference>
<comment type="caution">
    <text evidence="6">The sequence shown here is derived from an EMBL/GenBank/DDBJ whole genome shotgun (WGS) entry which is preliminary data.</text>
</comment>
<dbReference type="PROSITE" id="PS51192">
    <property type="entry name" value="HELICASE_ATP_BIND_1"/>
    <property type="match status" value="1"/>
</dbReference>
<keyword evidence="7" id="KW-1185">Reference proteome</keyword>
<dbReference type="CDD" id="cd17925">
    <property type="entry name" value="DEXDc_ComFA"/>
    <property type="match status" value="1"/>
</dbReference>
<dbReference type="Gene3D" id="3.40.50.300">
    <property type="entry name" value="P-loop containing nucleotide triphosphate hydrolases"/>
    <property type="match status" value="2"/>
</dbReference>
<feature type="domain" description="Helicase C-terminal" evidence="5">
    <location>
        <begin position="354"/>
        <end position="496"/>
    </location>
</feature>
<dbReference type="SMART" id="SM00490">
    <property type="entry name" value="HELICc"/>
    <property type="match status" value="1"/>
</dbReference>
<dbReference type="RefSeq" id="WP_388039472.1">
    <property type="nucleotide sequence ID" value="NZ_JBHUEK010000025.1"/>
</dbReference>
<gene>
    <name evidence="6" type="ORF">ACFSFW_15140</name>
</gene>
<dbReference type="Pfam" id="PF04851">
    <property type="entry name" value="ResIII"/>
    <property type="match status" value="1"/>
</dbReference>
<dbReference type="InterPro" id="IPR006935">
    <property type="entry name" value="Helicase/UvrB_N"/>
</dbReference>
<dbReference type="EMBL" id="JBHUEK010000025">
    <property type="protein sequence ID" value="MFD1779999.1"/>
    <property type="molecule type" value="Genomic_DNA"/>
</dbReference>
<dbReference type="SUPFAM" id="SSF52540">
    <property type="entry name" value="P-loop containing nucleoside triphosphate hydrolases"/>
    <property type="match status" value="1"/>
</dbReference>
<keyword evidence="2" id="KW-0067">ATP-binding</keyword>
<sequence length="496" mass="56137">MRFLLENEILIPEPLSDKPGCKRISDHGLGYPQLLNPSYDYSSELQHLLYGKQLLLEEIPFSLEDVHQHYLNGYIHYRKCITKTKEGYSCVRCGNSDQKLFASFDCARCQQECKYCRKCINMGRMSECTVMVSWAGPRPTVEIPDKPLVWEGTLSAGQQKASTELIRAVQTNDQLLIWAVCGAGKTEILFEGIETALEAGKKVCIATPRTDVVIELAPRIKAAFPQVDVISLYGGSEDRNKTAPITLSTTHQLLRFYKAFDMIIIDEVDAFPYSVEPMLQYAVNQAKKEIASTIYLTATPNKTWKSEISSGKRKAATIPARFHRHPLPVPEYVWCGNWEKRLKKKRLPGNVMGWIKEHLDIGKQAFLFVPRITYLESIVQLLQNIDPRIEGVHAEDPNRKDKVARFRIGEIPILVTTTILERGVTVPNIDVAVLGAEDRIFTESALVQISGRVGRSAKFPTGEILFFHFGKTKEMLKAKHHIEKMNKEALQNGFID</sequence>
<keyword evidence="1" id="KW-0547">Nucleotide-binding</keyword>
<dbReference type="PROSITE" id="PS51194">
    <property type="entry name" value="HELICASE_CTER"/>
    <property type="match status" value="1"/>
</dbReference>
<reference evidence="7" key="1">
    <citation type="journal article" date="2019" name="Int. J. Syst. Evol. Microbiol.">
        <title>The Global Catalogue of Microorganisms (GCM) 10K type strain sequencing project: providing services to taxonomists for standard genome sequencing and annotation.</title>
        <authorList>
            <consortium name="The Broad Institute Genomics Platform"/>
            <consortium name="The Broad Institute Genome Sequencing Center for Infectious Disease"/>
            <person name="Wu L."/>
            <person name="Ma J."/>
        </authorList>
    </citation>
    <scope>NUCLEOTIDE SEQUENCE [LARGE SCALE GENOMIC DNA]</scope>
    <source>
        <strain evidence="7">CCUG 15531</strain>
    </source>
</reference>
<evidence type="ECO:0000313" key="7">
    <source>
        <dbReference type="Proteomes" id="UP001597227"/>
    </source>
</evidence>
<dbReference type="InterPro" id="IPR027417">
    <property type="entry name" value="P-loop_NTPase"/>
</dbReference>
<accession>A0ABW4MQ28</accession>
<dbReference type="Pfam" id="PF00271">
    <property type="entry name" value="Helicase_C"/>
    <property type="match status" value="1"/>
</dbReference>
<keyword evidence="6" id="KW-0378">Hydrolase</keyword>
<organism evidence="6 7">
    <name type="scientific">Fredinandcohnia salidurans</name>
    <dbReference type="NCBI Taxonomy" id="2595041"/>
    <lineage>
        <taxon>Bacteria</taxon>
        <taxon>Bacillati</taxon>
        <taxon>Bacillota</taxon>
        <taxon>Bacilli</taxon>
        <taxon>Bacillales</taxon>
        <taxon>Bacillaceae</taxon>
        <taxon>Fredinandcohnia</taxon>
    </lineage>
</organism>
<evidence type="ECO:0000256" key="3">
    <source>
        <dbReference type="ARBA" id="ARBA00023125"/>
    </source>
</evidence>
<dbReference type="InterPro" id="IPR014001">
    <property type="entry name" value="Helicase_ATP-bd"/>
</dbReference>
<keyword evidence="3" id="KW-0238">DNA-binding</keyword>
<keyword evidence="6" id="KW-0347">Helicase</keyword>
<evidence type="ECO:0000259" key="4">
    <source>
        <dbReference type="PROSITE" id="PS51192"/>
    </source>
</evidence>